<dbReference type="AlphaFoldDB" id="A0A117NJ68"/>
<keyword evidence="2" id="KW-0732">Signal</keyword>
<name>A0A117NJ68_PICGL</name>
<proteinExistence type="predicted"/>
<keyword evidence="3" id="KW-0496">Mitochondrion</keyword>
<protein>
    <recommendedName>
        <fullName evidence="4">Secreted protein</fullName>
    </recommendedName>
</protein>
<feature type="signal peptide" evidence="2">
    <location>
        <begin position="1"/>
        <end position="19"/>
    </location>
</feature>
<feature type="region of interest" description="Disordered" evidence="1">
    <location>
        <begin position="85"/>
        <end position="104"/>
    </location>
</feature>
<comment type="caution">
    <text evidence="3">The sequence shown here is derived from an EMBL/GenBank/DDBJ whole genome shotgun (WGS) entry which is preliminary data.</text>
</comment>
<sequence length="104" mass="11620">MLLPLLLMLARILLYKLLDLELRRSAPGSAFGSSPCTAYRYRFGTLFAHDSIDRLRLPLLLLAHGKAKNGGHRRTEAISILTWSYPSPRRSSTDRKGGQPPMGN</sequence>
<evidence type="ECO:0008006" key="4">
    <source>
        <dbReference type="Google" id="ProtNLM"/>
    </source>
</evidence>
<accession>A0A117NJ68</accession>
<reference evidence="3" key="1">
    <citation type="journal article" date="2015" name="Genome Biol. Evol.">
        <title>Organellar Genomes of White Spruce (Picea glauca): Assembly and Annotation.</title>
        <authorList>
            <person name="Jackman S.D."/>
            <person name="Warren R.L."/>
            <person name="Gibb E.A."/>
            <person name="Vandervalk B.P."/>
            <person name="Mohamadi H."/>
            <person name="Chu J."/>
            <person name="Raymond A."/>
            <person name="Pleasance S."/>
            <person name="Coope R."/>
            <person name="Wildung M.R."/>
            <person name="Ritland C.E."/>
            <person name="Bousquet J."/>
            <person name="Jones S.J."/>
            <person name="Bohlmann J."/>
            <person name="Birol I."/>
        </authorList>
    </citation>
    <scope>NUCLEOTIDE SEQUENCE [LARGE SCALE GENOMIC DNA]</scope>
    <source>
        <tissue evidence="3">Flushing bud</tissue>
    </source>
</reference>
<gene>
    <name evidence="3" type="ORF">ABT39_MTgene956</name>
</gene>
<dbReference type="EMBL" id="LKAM01000001">
    <property type="protein sequence ID" value="KUM51110.1"/>
    <property type="molecule type" value="Genomic_DNA"/>
</dbReference>
<organism evidence="3">
    <name type="scientific">Picea glauca</name>
    <name type="common">White spruce</name>
    <name type="synonym">Pinus glauca</name>
    <dbReference type="NCBI Taxonomy" id="3330"/>
    <lineage>
        <taxon>Eukaryota</taxon>
        <taxon>Viridiplantae</taxon>
        <taxon>Streptophyta</taxon>
        <taxon>Embryophyta</taxon>
        <taxon>Tracheophyta</taxon>
        <taxon>Spermatophyta</taxon>
        <taxon>Pinopsida</taxon>
        <taxon>Pinidae</taxon>
        <taxon>Conifers I</taxon>
        <taxon>Pinales</taxon>
        <taxon>Pinaceae</taxon>
        <taxon>Picea</taxon>
    </lineage>
</organism>
<evidence type="ECO:0000256" key="2">
    <source>
        <dbReference type="SAM" id="SignalP"/>
    </source>
</evidence>
<evidence type="ECO:0000313" key="3">
    <source>
        <dbReference type="EMBL" id="KUM51110.1"/>
    </source>
</evidence>
<geneLocation type="mitochondrion" evidence="3"/>
<evidence type="ECO:0000256" key="1">
    <source>
        <dbReference type="SAM" id="MobiDB-lite"/>
    </source>
</evidence>
<feature type="chain" id="PRO_5007152088" description="Secreted protein" evidence="2">
    <location>
        <begin position="20"/>
        <end position="104"/>
    </location>
</feature>